<dbReference type="Gene3D" id="3.40.50.1820">
    <property type="entry name" value="alpha/beta hydrolase"/>
    <property type="match status" value="1"/>
</dbReference>
<dbReference type="EMBL" id="JACBAD010002078">
    <property type="protein sequence ID" value="KAF7118013.1"/>
    <property type="molecule type" value="Genomic_DNA"/>
</dbReference>
<dbReference type="Proteomes" id="UP000662466">
    <property type="component" value="Unassembled WGS sequence"/>
</dbReference>
<dbReference type="InterPro" id="IPR013094">
    <property type="entry name" value="AB_hydrolase_3"/>
</dbReference>
<comment type="caution">
    <text evidence="4">The sequence shown here is derived from an EMBL/GenBank/DDBJ whole genome shotgun (WGS) entry which is preliminary data.</text>
</comment>
<accession>A0A8H6QHW2</accession>
<evidence type="ECO:0000313" key="6">
    <source>
        <dbReference type="Proteomes" id="UP000662466"/>
    </source>
</evidence>
<dbReference type="PANTHER" id="PTHR48081">
    <property type="entry name" value="AB HYDROLASE SUPERFAMILY PROTEIN C4A8.06C"/>
    <property type="match status" value="1"/>
</dbReference>
<name>A0A8H6QHW2_9EURO</name>
<dbReference type="PANTHER" id="PTHR48081:SF8">
    <property type="entry name" value="ALPHA_BETA HYDROLASE FOLD-3 DOMAIN-CONTAINING PROTEIN-RELATED"/>
    <property type="match status" value="1"/>
</dbReference>
<protein>
    <recommendedName>
        <fullName evidence="2">Alpha/beta hydrolase fold-3 domain-containing protein</fullName>
    </recommendedName>
</protein>
<evidence type="ECO:0000313" key="5">
    <source>
        <dbReference type="Proteomes" id="UP000630445"/>
    </source>
</evidence>
<dbReference type="GO" id="GO:0016787">
    <property type="term" value="F:hydrolase activity"/>
    <property type="evidence" value="ECO:0007669"/>
    <property type="project" value="UniProtKB-KW"/>
</dbReference>
<evidence type="ECO:0000313" key="3">
    <source>
        <dbReference type="EMBL" id="KAF7118013.1"/>
    </source>
</evidence>
<keyword evidence="5" id="KW-1185">Reference proteome</keyword>
<dbReference type="EMBL" id="JACBAF010001876">
    <property type="protein sequence ID" value="KAF7172221.1"/>
    <property type="molecule type" value="Genomic_DNA"/>
</dbReference>
<organism evidence="4 6">
    <name type="scientific">Aspergillus hiratsukae</name>
    <dbReference type="NCBI Taxonomy" id="1194566"/>
    <lineage>
        <taxon>Eukaryota</taxon>
        <taxon>Fungi</taxon>
        <taxon>Dikarya</taxon>
        <taxon>Ascomycota</taxon>
        <taxon>Pezizomycotina</taxon>
        <taxon>Eurotiomycetes</taxon>
        <taxon>Eurotiomycetidae</taxon>
        <taxon>Eurotiales</taxon>
        <taxon>Aspergillaceae</taxon>
        <taxon>Aspergillus</taxon>
        <taxon>Aspergillus subgen. Fumigati</taxon>
    </lineage>
</organism>
<dbReference type="InterPro" id="IPR029058">
    <property type="entry name" value="AB_hydrolase_fold"/>
</dbReference>
<dbReference type="InterPro" id="IPR050300">
    <property type="entry name" value="GDXG_lipolytic_enzyme"/>
</dbReference>
<evidence type="ECO:0000259" key="2">
    <source>
        <dbReference type="Pfam" id="PF07859"/>
    </source>
</evidence>
<evidence type="ECO:0000256" key="1">
    <source>
        <dbReference type="ARBA" id="ARBA00022801"/>
    </source>
</evidence>
<proteinExistence type="predicted"/>
<dbReference type="Proteomes" id="UP000630445">
    <property type="component" value="Unassembled WGS sequence"/>
</dbReference>
<sequence length="301" mass="34276">MRVDYYRKKSVIALLRILVRLHFRVDPRPDEVLQIPSRDVDRTIKLHIYRSSGSRPSPVLINACDSGFTLRAFGLDDEFCRSIAQTGYTVVDVKYRLAPEHPFPAAFDDVEDVMKWVRSQPARFDKAHISLSGFSAGGNLALAVASSSLLFTANKENEESPFHAVIAFYPSTDLSQPTTAKKQVVKSRFLIRKIQPSFSEFCHSCYRNPREVDTRDPRLSPSYADPARFPKNMLIITTEEDPFTIEGEKLAEKVRMVEGHNVVCHRMKGCMHGWDKEAKRGSKEWKAKEEAYGYAAEMLKI</sequence>
<keyword evidence="1" id="KW-0378">Hydrolase</keyword>
<dbReference type="OrthoDB" id="408631at2759"/>
<dbReference type="AlphaFoldDB" id="A0A8H6QHW2"/>
<evidence type="ECO:0000313" key="4">
    <source>
        <dbReference type="EMBL" id="KAF7172221.1"/>
    </source>
</evidence>
<dbReference type="Pfam" id="PF07859">
    <property type="entry name" value="Abhydrolase_3"/>
    <property type="match status" value="1"/>
</dbReference>
<reference evidence="4" key="1">
    <citation type="submission" date="2020-06" db="EMBL/GenBank/DDBJ databases">
        <title>Draft genome sequences of strains closely related to Aspergillus parafelis and Aspergillus hiratsukae.</title>
        <authorList>
            <person name="Dos Santos R.A.C."/>
            <person name="Rivero-Menendez O."/>
            <person name="Steenwyk J.L."/>
            <person name="Mead M.E."/>
            <person name="Goldman G.H."/>
            <person name="Alastruey-Izquierdo A."/>
            <person name="Rokas A."/>
        </authorList>
    </citation>
    <scope>NUCLEOTIDE SEQUENCE</scope>
    <source>
        <strain evidence="3">CNM-CM5793</strain>
        <strain evidence="4">CNM-CM6106</strain>
    </source>
</reference>
<dbReference type="SUPFAM" id="SSF53474">
    <property type="entry name" value="alpha/beta-Hydrolases"/>
    <property type="match status" value="1"/>
</dbReference>
<feature type="domain" description="Alpha/beta hydrolase fold-3" evidence="2">
    <location>
        <begin position="67"/>
        <end position="274"/>
    </location>
</feature>
<gene>
    <name evidence="3" type="ORF">CNMCM5793_007382</name>
    <name evidence="4" type="ORF">CNMCM6106_006480</name>
</gene>